<evidence type="ECO:0000313" key="9">
    <source>
        <dbReference type="Proteomes" id="UP000007110"/>
    </source>
</evidence>
<dbReference type="Pfam" id="PF19036">
    <property type="entry name" value="Fuz_longin_1"/>
    <property type="match status" value="1"/>
</dbReference>
<dbReference type="GO" id="GO:0005856">
    <property type="term" value="C:cytoskeleton"/>
    <property type="evidence" value="ECO:0007669"/>
    <property type="project" value="UniProtKB-SubCell"/>
</dbReference>
<keyword evidence="9" id="KW-1185">Reference proteome</keyword>
<dbReference type="OrthoDB" id="74835at2759"/>
<dbReference type="InParanoid" id="A0A7M7GJJ6"/>
<dbReference type="PANTHER" id="PTHR13559">
    <property type="entry name" value="INTRACELLULAR TRAFFIC PROTEIN-RELATED"/>
    <property type="match status" value="1"/>
</dbReference>
<reference evidence="8" key="2">
    <citation type="submission" date="2021-01" db="UniProtKB">
        <authorList>
            <consortium name="EnsemblMetazoa"/>
        </authorList>
    </citation>
    <scope>IDENTIFICATION</scope>
</reference>
<reference evidence="9" key="1">
    <citation type="submission" date="2015-02" db="EMBL/GenBank/DDBJ databases">
        <title>Genome sequencing for Strongylocentrotus purpuratus.</title>
        <authorList>
            <person name="Murali S."/>
            <person name="Liu Y."/>
            <person name="Vee V."/>
            <person name="English A."/>
            <person name="Wang M."/>
            <person name="Skinner E."/>
            <person name="Han Y."/>
            <person name="Muzny D.M."/>
            <person name="Worley K.C."/>
            <person name="Gibbs R.A."/>
        </authorList>
    </citation>
    <scope>NUCLEOTIDE SEQUENCE</scope>
</reference>
<feature type="domain" description="FUZ/MON1/HPS1 third Longin" evidence="7">
    <location>
        <begin position="284"/>
        <end position="411"/>
    </location>
</feature>
<dbReference type="InterPro" id="IPR043972">
    <property type="entry name" value="FUZ/MON1/HPS1_longin_1"/>
</dbReference>
<accession>A0A7M7GJJ6</accession>
<dbReference type="Pfam" id="PF19037">
    <property type="entry name" value="Fuz_longin_2"/>
    <property type="match status" value="1"/>
</dbReference>
<dbReference type="GO" id="GO:0016192">
    <property type="term" value="P:vesicle-mediated transport"/>
    <property type="evidence" value="ECO:0007669"/>
    <property type="project" value="InterPro"/>
</dbReference>
<dbReference type="AlphaFoldDB" id="A0A7M7GJJ6"/>
<name>A0A7M7GJJ6_STRPU</name>
<evidence type="ECO:0000313" key="8">
    <source>
        <dbReference type="EnsemblMetazoa" id="XP_003723986"/>
    </source>
</evidence>
<evidence type="ECO:0000259" key="5">
    <source>
        <dbReference type="Pfam" id="PF19036"/>
    </source>
</evidence>
<dbReference type="InterPro" id="IPR043971">
    <property type="entry name" value="FUZ/MON1/HPS1_longin_2"/>
</dbReference>
<dbReference type="KEGG" id="spu:100890791"/>
<evidence type="ECO:0000259" key="7">
    <source>
        <dbReference type="Pfam" id="PF19038"/>
    </source>
</evidence>
<keyword evidence="4" id="KW-0206">Cytoskeleton</keyword>
<dbReference type="Pfam" id="PF19038">
    <property type="entry name" value="Fuz_longin_3"/>
    <property type="match status" value="1"/>
</dbReference>
<comment type="subcellular location">
    <subcellularLocation>
        <location evidence="1">Cytoplasm</location>
        <location evidence="1">Cytoskeleton</location>
    </subcellularLocation>
</comment>
<evidence type="ECO:0008006" key="10">
    <source>
        <dbReference type="Google" id="ProtNLM"/>
    </source>
</evidence>
<dbReference type="OMA" id="LDQYSCS"/>
<evidence type="ECO:0000259" key="6">
    <source>
        <dbReference type="Pfam" id="PF19037"/>
    </source>
</evidence>
<evidence type="ECO:0000256" key="4">
    <source>
        <dbReference type="ARBA" id="ARBA00023212"/>
    </source>
</evidence>
<dbReference type="CTD" id="80199"/>
<dbReference type="PANTHER" id="PTHR13559:SF1">
    <property type="entry name" value="PROTEIN FUZZY HOMOLOG"/>
    <property type="match status" value="1"/>
</dbReference>
<organism evidence="8 9">
    <name type="scientific">Strongylocentrotus purpuratus</name>
    <name type="common">Purple sea urchin</name>
    <dbReference type="NCBI Taxonomy" id="7668"/>
    <lineage>
        <taxon>Eukaryota</taxon>
        <taxon>Metazoa</taxon>
        <taxon>Echinodermata</taxon>
        <taxon>Eleutherozoa</taxon>
        <taxon>Echinozoa</taxon>
        <taxon>Echinoidea</taxon>
        <taxon>Euechinoidea</taxon>
        <taxon>Echinacea</taxon>
        <taxon>Camarodonta</taxon>
        <taxon>Echinidea</taxon>
        <taxon>Strongylocentrotidae</taxon>
        <taxon>Strongylocentrotus</taxon>
    </lineage>
</organism>
<dbReference type="EnsemblMetazoa" id="XM_003723938">
    <property type="protein sequence ID" value="XP_003723986"/>
    <property type="gene ID" value="LOC100890791"/>
</dbReference>
<sequence>MAVHLVCLTNEGGVPLFTRTKGDVKSLAFAEQGMLYGVQMFAQNHGVKLESTTTEEAKVIWQVFHDSVTLVLVTSNDGSCDIHYKTLINHIFHAMVMFIGLETLVSIRTVEKLRREIKVCYPVIDTLLQDTDLYGALSSSVDVLVSAENTTLQEPLEAFVTSAESTFGCLHADGKLVVATSNWWALSGQEMMLVAKFIQSLPIGTSSDVPIYLPHASPKDPHRLLSIHLQPGVVVSVLCYANPTLAEAEEQLIEPAWRLHHEALRAIQRAPSSNIPRTIPLDAGILGYVLLNTDQHKCLSSVRLPLIAGGAAELKPLPPYARREILTAFYRTVVGGLFPPSLSPERQDSSGEAYKCLPHSAEETYMCGDDFKTYALNSGGFQFFVLFSSAVPQYAMRSVTKNLLGTLSKEKIFVDRRTKSS</sequence>
<dbReference type="FunCoup" id="A0A7M7GJJ6">
    <property type="interactions" value="1080"/>
</dbReference>
<evidence type="ECO:0000256" key="2">
    <source>
        <dbReference type="ARBA" id="ARBA00008550"/>
    </source>
</evidence>
<feature type="domain" description="FUZ/MON1/HPS1 first Longin" evidence="5">
    <location>
        <begin position="4"/>
        <end position="127"/>
    </location>
</feature>
<keyword evidence="3" id="KW-0963">Cytoplasm</keyword>
<dbReference type="InterPro" id="IPR026069">
    <property type="entry name" value="Fuzzy"/>
</dbReference>
<feature type="domain" description="FUZ/MON1/HPS1 second Longin" evidence="6">
    <location>
        <begin position="164"/>
        <end position="249"/>
    </location>
</feature>
<dbReference type="InterPro" id="IPR043970">
    <property type="entry name" value="FUZ/MON1/HPS1_longin_3"/>
</dbReference>
<evidence type="ECO:0000256" key="1">
    <source>
        <dbReference type="ARBA" id="ARBA00004245"/>
    </source>
</evidence>
<dbReference type="GO" id="GO:1905515">
    <property type="term" value="P:non-motile cilium assembly"/>
    <property type="evidence" value="ECO:0000318"/>
    <property type="project" value="GO_Central"/>
</dbReference>
<dbReference type="GeneID" id="100890791"/>
<dbReference type="RefSeq" id="XP_003723986.2">
    <property type="nucleotide sequence ID" value="XM_003723938.3"/>
</dbReference>
<proteinExistence type="inferred from homology"/>
<dbReference type="Proteomes" id="UP000007110">
    <property type="component" value="Unassembled WGS sequence"/>
</dbReference>
<protein>
    <recommendedName>
        <fullName evidence="10">Protein fuzzy homolog</fullName>
    </recommendedName>
</protein>
<evidence type="ECO:0000256" key="3">
    <source>
        <dbReference type="ARBA" id="ARBA00022490"/>
    </source>
</evidence>
<comment type="similarity">
    <text evidence="2">Belongs to the fuzzy family.</text>
</comment>